<evidence type="ECO:0000256" key="5">
    <source>
        <dbReference type="ARBA" id="ARBA00023136"/>
    </source>
</evidence>
<evidence type="ECO:0000256" key="3">
    <source>
        <dbReference type="ARBA" id="ARBA00022692"/>
    </source>
</evidence>
<comment type="subcellular location">
    <subcellularLocation>
        <location evidence="1">Endomembrane system</location>
        <topology evidence="1">Multi-pass membrane protein</topology>
    </subcellularLocation>
</comment>
<gene>
    <name evidence="8" type="ORF">GGI25_005318</name>
</gene>
<keyword evidence="4 6" id="KW-1133">Transmembrane helix</keyword>
<evidence type="ECO:0000256" key="4">
    <source>
        <dbReference type="ARBA" id="ARBA00022989"/>
    </source>
</evidence>
<name>A0A9W8FYU3_9FUNG</name>
<evidence type="ECO:0000313" key="8">
    <source>
        <dbReference type="EMBL" id="KAJ2671929.1"/>
    </source>
</evidence>
<dbReference type="AlphaFoldDB" id="A0A9W8FYU3"/>
<evidence type="ECO:0000259" key="7">
    <source>
        <dbReference type="Pfam" id="PF15982"/>
    </source>
</evidence>
<comment type="caution">
    <text evidence="8">The sequence shown here is derived from an EMBL/GenBank/DDBJ whole genome shotgun (WGS) entry which is preliminary data.</text>
</comment>
<keyword evidence="3 6" id="KW-0812">Transmembrane</keyword>
<accession>A0A9W8FYU3</accession>
<evidence type="ECO:0000256" key="1">
    <source>
        <dbReference type="ARBA" id="ARBA00004127"/>
    </source>
</evidence>
<evidence type="ECO:0000256" key="6">
    <source>
        <dbReference type="SAM" id="Phobius"/>
    </source>
</evidence>
<dbReference type="Pfam" id="PF15982">
    <property type="entry name" value="TMEM135_C_rich"/>
    <property type="match status" value="1"/>
</dbReference>
<dbReference type="PANTHER" id="PTHR12459:SF15">
    <property type="entry name" value="TRANSMEMBRANE PROTEIN 135"/>
    <property type="match status" value="1"/>
</dbReference>
<feature type="transmembrane region" description="Helical" evidence="6">
    <location>
        <begin position="488"/>
        <end position="506"/>
    </location>
</feature>
<keyword evidence="5 6" id="KW-0472">Membrane</keyword>
<protein>
    <recommendedName>
        <fullName evidence="7">Transmembrane protein 135 N-terminal domain-containing protein</fullName>
    </recommendedName>
</protein>
<dbReference type="GO" id="GO:0012505">
    <property type="term" value="C:endomembrane system"/>
    <property type="evidence" value="ECO:0007669"/>
    <property type="project" value="UniProtKB-SubCell"/>
</dbReference>
<dbReference type="OrthoDB" id="291792at2759"/>
<dbReference type="InterPro" id="IPR026749">
    <property type="entry name" value="Tmem135"/>
</dbReference>
<organism evidence="8 9">
    <name type="scientific">Coemansia spiralis</name>
    <dbReference type="NCBI Taxonomy" id="417178"/>
    <lineage>
        <taxon>Eukaryota</taxon>
        <taxon>Fungi</taxon>
        <taxon>Fungi incertae sedis</taxon>
        <taxon>Zoopagomycota</taxon>
        <taxon>Kickxellomycotina</taxon>
        <taxon>Kickxellomycetes</taxon>
        <taxon>Kickxellales</taxon>
        <taxon>Kickxellaceae</taxon>
        <taxon>Coemansia</taxon>
    </lineage>
</organism>
<feature type="transmembrane region" description="Helical" evidence="6">
    <location>
        <begin position="459"/>
        <end position="482"/>
    </location>
</feature>
<sequence>MDAADTTYLLNAFLEAIARITSYALTDKEKELVVLGFRQFHERLERIKSSASLRQLAIESKRRREEVTTCHHEGKTCAQNAVRGFLKAFLVGYVVKYGLDIAPHLISLRLFSRPSLLLRAFSRDTLSFATFLSAVIGSYKAFLCTMRDLCGEKSSDYTNALVAGMLSGFVAIKLDRNRSRRVAIALYIASRALQYGCVWLINRWETSLQIKEDQIRGKSLKRSQSAVDVSNNSGELFDAASKEAEAPVKKGILQMTRANEPHTHVKWSIDAVDNSKKAKHEIQHIDRVKRVISFTRKCAPTALMSASCCAIVFVLVFHTKVLPRGYMNFLGKASGYERIYPHKTASAIKSVGDEVINGKNIGRIPSGMTTKDYLSTLPLAGDIAPAAMDGIRHNFVACGIFHPHTTSCVHGMLSTALSSFPYALKVYAPLNAAVLLIFKRSKLFKDPRRALLGLLKSSTRSSVFFMLLVVGIVNGSCMMRSLLGRDTFIGYLITGAIGGLSVLAEAPSRRVELAMYCFLRATENVWDVGIKQGWWKNIRHAEVALFSVAMGIMMTIYQNDPTTIGITYHSILTRIFGRN</sequence>
<feature type="domain" description="Transmembrane protein 135 N-terminal" evidence="7">
    <location>
        <begin position="400"/>
        <end position="529"/>
    </location>
</feature>
<dbReference type="Proteomes" id="UP001151518">
    <property type="component" value="Unassembled WGS sequence"/>
</dbReference>
<evidence type="ECO:0000256" key="2">
    <source>
        <dbReference type="ARBA" id="ARBA00008924"/>
    </source>
</evidence>
<dbReference type="EMBL" id="JANBTW010000092">
    <property type="protein sequence ID" value="KAJ2671929.1"/>
    <property type="molecule type" value="Genomic_DNA"/>
</dbReference>
<comment type="similarity">
    <text evidence="2">Belongs to the TMEM135 family.</text>
</comment>
<reference evidence="8" key="1">
    <citation type="submission" date="2022-07" db="EMBL/GenBank/DDBJ databases">
        <title>Phylogenomic reconstructions and comparative analyses of Kickxellomycotina fungi.</title>
        <authorList>
            <person name="Reynolds N.K."/>
            <person name="Stajich J.E."/>
            <person name="Barry K."/>
            <person name="Grigoriev I.V."/>
            <person name="Crous P."/>
            <person name="Smith M.E."/>
        </authorList>
    </citation>
    <scope>NUCLEOTIDE SEQUENCE</scope>
    <source>
        <strain evidence="8">NRRL 3115</strain>
    </source>
</reference>
<evidence type="ECO:0000313" key="9">
    <source>
        <dbReference type="Proteomes" id="UP001151518"/>
    </source>
</evidence>
<dbReference type="PANTHER" id="PTHR12459">
    <property type="entry name" value="TRANSMEMBRANE PROTEIN 135-RELATED"/>
    <property type="match status" value="1"/>
</dbReference>
<proteinExistence type="inferred from homology"/>
<feature type="transmembrane region" description="Helical" evidence="6">
    <location>
        <begin position="420"/>
        <end position="438"/>
    </location>
</feature>
<dbReference type="InterPro" id="IPR031926">
    <property type="entry name" value="TMEM135_N"/>
</dbReference>